<evidence type="ECO:0000313" key="13">
    <source>
        <dbReference type="Proteomes" id="UP000239388"/>
    </source>
</evidence>
<dbReference type="GO" id="GO:0005829">
    <property type="term" value="C:cytosol"/>
    <property type="evidence" value="ECO:0007669"/>
    <property type="project" value="TreeGrafter"/>
</dbReference>
<sequence>MNAVDEDLRRNFESDWLRGQCGDIVDYLPTPDAATYLPTLEELICIDLEFRWQQLSSRPAKIDSTVETLALDQQPLVEKYVDRFPQLNDPDILQRLVDQEIYARQHSPFPPNQAEYQQRFPQLQLPISSFPQAQVSPTDDTRGYSTLRKPQSTETFPQQFGGYELIELLGRGGMGKVYRAHQAKADRMVAIKIANFAGAPPEIQREIRQRFESEVRAAANLSHDNVMPIFDVGEVEESAFYTMPIVEGDLAAQVRQHPLSNKQAARYIAQASRGVAAAHQQGLLHRDLKPHNLMLDPQNDRVLVADFGLARLMSAQQQLTMTGEVLGTPPYMPPEQARSSHQIDVRADVYSLGATLYHLLVGKPPFQAATPAETLRQVLEEDPVSPRTLNPQVDRDLETICLRCLQKDRHLRFATAAELADDLDRYLRGEPIKSRPLGVWGRLDRWRRRNPKVAALSAGLAASLLLVAIIAGIGWYSTQRQLARVLQNNRQGQLAINELFTFIRDEPLLAQPGQEGVRAHLLERGLQHYETLLELADENKTLPADLVEARAQLGMLHQEMQGPTVAAEQFQKAIDEVAKLPPAIAQTRKVQVSLADSWNGLGQTLHAQGKEAESLAAFAEAINLREQVVNGAPGEMEPRRKLANAKMNRALILAAQGKRDESQKQQQAAQRERHQLLRDDPDDAKLLRDYAQGQFNLARLELSKGQLGSEAPPLLVDATRRFEGLTEKYSTDARLWQRYIECLLTMSLFEEDPSPSLQIAAELLPTAFNLAPANRMYRIRLIEISQQAIEQLHRNGNYEEADENWRHVQTKLIDRLADDDQEADAVRVRLFSLRQRGLITLGQGDKSLAKQQLQIAIEANAQAKATAAYPRIATPDWGRDWDLLQRLADSLN</sequence>
<evidence type="ECO:0000313" key="12">
    <source>
        <dbReference type="EMBL" id="PQO26466.1"/>
    </source>
</evidence>
<dbReference type="CDD" id="cd14014">
    <property type="entry name" value="STKc_PknB_like"/>
    <property type="match status" value="1"/>
</dbReference>
<proteinExistence type="predicted"/>
<dbReference type="SUPFAM" id="SSF56112">
    <property type="entry name" value="Protein kinase-like (PK-like)"/>
    <property type="match status" value="1"/>
</dbReference>
<dbReference type="GO" id="GO:0016020">
    <property type="term" value="C:membrane"/>
    <property type="evidence" value="ECO:0007669"/>
    <property type="project" value="TreeGrafter"/>
</dbReference>
<dbReference type="SMART" id="SM00220">
    <property type="entry name" value="S_TKc"/>
    <property type="match status" value="1"/>
</dbReference>
<protein>
    <recommendedName>
        <fullName evidence="1">non-specific serine/threonine protein kinase</fullName>
        <ecNumber evidence="1">2.7.11.1</ecNumber>
    </recommendedName>
</protein>
<dbReference type="SUPFAM" id="SSF48452">
    <property type="entry name" value="TPR-like"/>
    <property type="match status" value="1"/>
</dbReference>
<keyword evidence="10" id="KW-0812">Transmembrane</keyword>
<keyword evidence="5" id="KW-0418">Kinase</keyword>
<dbReference type="EMBL" id="PUIB01000031">
    <property type="protein sequence ID" value="PQO26466.1"/>
    <property type="molecule type" value="Genomic_DNA"/>
</dbReference>
<keyword evidence="10" id="KW-1133">Transmembrane helix</keyword>
<keyword evidence="7" id="KW-0802">TPR repeat</keyword>
<keyword evidence="6 8" id="KW-0067">ATP-binding</keyword>
<dbReference type="PROSITE" id="PS00107">
    <property type="entry name" value="PROTEIN_KINASE_ATP"/>
    <property type="match status" value="1"/>
</dbReference>
<dbReference type="GO" id="GO:0004674">
    <property type="term" value="F:protein serine/threonine kinase activity"/>
    <property type="evidence" value="ECO:0007669"/>
    <property type="project" value="UniProtKB-KW"/>
</dbReference>
<dbReference type="GO" id="GO:0000407">
    <property type="term" value="C:phagophore assembly site"/>
    <property type="evidence" value="ECO:0007669"/>
    <property type="project" value="TreeGrafter"/>
</dbReference>
<organism evidence="12 13">
    <name type="scientific">Blastopirellula marina</name>
    <dbReference type="NCBI Taxonomy" id="124"/>
    <lineage>
        <taxon>Bacteria</taxon>
        <taxon>Pseudomonadati</taxon>
        <taxon>Planctomycetota</taxon>
        <taxon>Planctomycetia</taxon>
        <taxon>Pirellulales</taxon>
        <taxon>Pirellulaceae</taxon>
        <taxon>Blastopirellula</taxon>
    </lineage>
</organism>
<dbReference type="OrthoDB" id="6111975at2"/>
<gene>
    <name evidence="12" type="ORF">C5Y98_30475</name>
</gene>
<dbReference type="Gene3D" id="3.30.200.20">
    <property type="entry name" value="Phosphorylase Kinase, domain 1"/>
    <property type="match status" value="1"/>
</dbReference>
<dbReference type="PROSITE" id="PS50011">
    <property type="entry name" value="PROTEIN_KINASE_DOM"/>
    <property type="match status" value="1"/>
</dbReference>
<evidence type="ECO:0000256" key="8">
    <source>
        <dbReference type="PROSITE-ProRule" id="PRU10141"/>
    </source>
</evidence>
<dbReference type="FunFam" id="1.10.510.10:FF:000021">
    <property type="entry name" value="Serine/threonine protein kinase"/>
    <property type="match status" value="1"/>
</dbReference>
<keyword evidence="10" id="KW-0472">Membrane</keyword>
<dbReference type="Gene3D" id="1.10.510.10">
    <property type="entry name" value="Transferase(Phosphotransferase) domain 1"/>
    <property type="match status" value="1"/>
</dbReference>
<dbReference type="AlphaFoldDB" id="A0A2S8F2T2"/>
<dbReference type="InterPro" id="IPR019734">
    <property type="entry name" value="TPR_rpt"/>
</dbReference>
<comment type="caution">
    <text evidence="12">The sequence shown here is derived from an EMBL/GenBank/DDBJ whole genome shotgun (WGS) entry which is preliminary data.</text>
</comment>
<evidence type="ECO:0000256" key="4">
    <source>
        <dbReference type="ARBA" id="ARBA00022741"/>
    </source>
</evidence>
<evidence type="ECO:0000259" key="11">
    <source>
        <dbReference type="PROSITE" id="PS50011"/>
    </source>
</evidence>
<evidence type="ECO:0000256" key="10">
    <source>
        <dbReference type="SAM" id="Phobius"/>
    </source>
</evidence>
<feature type="transmembrane region" description="Helical" evidence="10">
    <location>
        <begin position="453"/>
        <end position="476"/>
    </location>
</feature>
<evidence type="ECO:0000256" key="2">
    <source>
        <dbReference type="ARBA" id="ARBA00022527"/>
    </source>
</evidence>
<dbReference type="InterPro" id="IPR011009">
    <property type="entry name" value="Kinase-like_dom_sf"/>
</dbReference>
<dbReference type="GO" id="GO:0005524">
    <property type="term" value="F:ATP binding"/>
    <property type="evidence" value="ECO:0007669"/>
    <property type="project" value="UniProtKB-UniRule"/>
</dbReference>
<evidence type="ECO:0000256" key="6">
    <source>
        <dbReference type="ARBA" id="ARBA00022840"/>
    </source>
</evidence>
<dbReference type="PROSITE" id="PS00108">
    <property type="entry name" value="PROTEIN_KINASE_ST"/>
    <property type="match status" value="1"/>
</dbReference>
<feature type="repeat" description="TPR" evidence="7">
    <location>
        <begin position="595"/>
        <end position="628"/>
    </location>
</feature>
<name>A0A2S8F2T2_9BACT</name>
<dbReference type="Pfam" id="PF00069">
    <property type="entry name" value="Pkinase"/>
    <property type="match status" value="1"/>
</dbReference>
<evidence type="ECO:0000256" key="7">
    <source>
        <dbReference type="PROSITE-ProRule" id="PRU00339"/>
    </source>
</evidence>
<dbReference type="EC" id="2.7.11.1" evidence="1"/>
<keyword evidence="2" id="KW-0723">Serine/threonine-protein kinase</keyword>
<feature type="domain" description="Protein kinase" evidence="11">
    <location>
        <begin position="163"/>
        <end position="427"/>
    </location>
</feature>
<dbReference type="PANTHER" id="PTHR24348:SF22">
    <property type="entry name" value="NON-SPECIFIC SERINE_THREONINE PROTEIN KINASE"/>
    <property type="match status" value="1"/>
</dbReference>
<evidence type="ECO:0000256" key="9">
    <source>
        <dbReference type="SAM" id="MobiDB-lite"/>
    </source>
</evidence>
<keyword evidence="4 8" id="KW-0547">Nucleotide-binding</keyword>
<dbReference type="InterPro" id="IPR011990">
    <property type="entry name" value="TPR-like_helical_dom_sf"/>
</dbReference>
<dbReference type="InterPro" id="IPR017441">
    <property type="entry name" value="Protein_kinase_ATP_BS"/>
</dbReference>
<feature type="region of interest" description="Disordered" evidence="9">
    <location>
        <begin position="656"/>
        <end position="680"/>
    </location>
</feature>
<dbReference type="InterPro" id="IPR000719">
    <property type="entry name" value="Prot_kinase_dom"/>
</dbReference>
<dbReference type="RefSeq" id="WP_105360153.1">
    <property type="nucleotide sequence ID" value="NZ_PUIB01000031.1"/>
</dbReference>
<dbReference type="PROSITE" id="PS50005">
    <property type="entry name" value="TPR"/>
    <property type="match status" value="1"/>
</dbReference>
<dbReference type="InterPro" id="IPR008271">
    <property type="entry name" value="Ser/Thr_kinase_AS"/>
</dbReference>
<feature type="compositionally biased region" description="Basic and acidic residues" evidence="9">
    <location>
        <begin position="670"/>
        <end position="680"/>
    </location>
</feature>
<accession>A0A2S8F2T2</accession>
<dbReference type="Gene3D" id="1.25.40.10">
    <property type="entry name" value="Tetratricopeptide repeat domain"/>
    <property type="match status" value="1"/>
</dbReference>
<dbReference type="SMART" id="SM00028">
    <property type="entry name" value="TPR"/>
    <property type="match status" value="4"/>
</dbReference>
<evidence type="ECO:0000256" key="3">
    <source>
        <dbReference type="ARBA" id="ARBA00022679"/>
    </source>
</evidence>
<keyword evidence="3" id="KW-0808">Transferase</keyword>
<dbReference type="Proteomes" id="UP000239388">
    <property type="component" value="Unassembled WGS sequence"/>
</dbReference>
<evidence type="ECO:0000256" key="5">
    <source>
        <dbReference type="ARBA" id="ARBA00022777"/>
    </source>
</evidence>
<dbReference type="InterPro" id="IPR045269">
    <property type="entry name" value="Atg1-like"/>
</dbReference>
<evidence type="ECO:0000256" key="1">
    <source>
        <dbReference type="ARBA" id="ARBA00012513"/>
    </source>
</evidence>
<feature type="binding site" evidence="8">
    <location>
        <position position="192"/>
    </location>
    <ligand>
        <name>ATP</name>
        <dbReference type="ChEBI" id="CHEBI:30616"/>
    </ligand>
</feature>
<dbReference type="GO" id="GO:0005776">
    <property type="term" value="C:autophagosome"/>
    <property type="evidence" value="ECO:0007669"/>
    <property type="project" value="TreeGrafter"/>
</dbReference>
<dbReference type="PANTHER" id="PTHR24348">
    <property type="entry name" value="SERINE/THREONINE-PROTEIN KINASE UNC-51-RELATED"/>
    <property type="match status" value="1"/>
</dbReference>
<reference evidence="12 13" key="1">
    <citation type="submission" date="2018-02" db="EMBL/GenBank/DDBJ databases">
        <title>Comparative genomes isolates from brazilian mangrove.</title>
        <authorList>
            <person name="Araujo J.E."/>
            <person name="Taketani R.G."/>
            <person name="Silva M.C.P."/>
            <person name="Loureco M.V."/>
            <person name="Andreote F.D."/>
        </authorList>
    </citation>
    <scope>NUCLEOTIDE SEQUENCE [LARGE SCALE GENOMIC DNA]</scope>
    <source>
        <strain evidence="12 13">NAP PRIS-MGV</strain>
    </source>
</reference>